<organism evidence="2 3">
    <name type="scientific">Kwoniella europaea PYCC6329</name>
    <dbReference type="NCBI Taxonomy" id="1423913"/>
    <lineage>
        <taxon>Eukaryota</taxon>
        <taxon>Fungi</taxon>
        <taxon>Dikarya</taxon>
        <taxon>Basidiomycota</taxon>
        <taxon>Agaricomycotina</taxon>
        <taxon>Tremellomycetes</taxon>
        <taxon>Tremellales</taxon>
        <taxon>Cryptococcaceae</taxon>
        <taxon>Kwoniella</taxon>
    </lineage>
</organism>
<dbReference type="EMBL" id="CP144091">
    <property type="protein sequence ID" value="WWD09850.1"/>
    <property type="molecule type" value="Genomic_DNA"/>
</dbReference>
<dbReference type="RefSeq" id="XP_066087817.1">
    <property type="nucleotide sequence ID" value="XM_066231720.1"/>
</dbReference>
<dbReference type="AlphaFoldDB" id="A0AAX4KWA1"/>
<name>A0AAX4KWA1_9TREE</name>
<evidence type="ECO:0000313" key="3">
    <source>
        <dbReference type="Proteomes" id="UP001358614"/>
    </source>
</evidence>
<reference evidence="2 3" key="1">
    <citation type="submission" date="2024-01" db="EMBL/GenBank/DDBJ databases">
        <title>Comparative genomics of Cryptococcus and Kwoniella reveals pathogenesis evolution and contrasting modes of karyotype evolution via chromosome fusion or intercentromeric recombination.</title>
        <authorList>
            <person name="Coelho M.A."/>
            <person name="David-Palma M."/>
            <person name="Shea T."/>
            <person name="Bowers K."/>
            <person name="McGinley-Smith S."/>
            <person name="Mohammad A.W."/>
            <person name="Gnirke A."/>
            <person name="Yurkov A.M."/>
            <person name="Nowrousian M."/>
            <person name="Sun S."/>
            <person name="Cuomo C.A."/>
            <person name="Heitman J."/>
        </authorList>
    </citation>
    <scope>NUCLEOTIDE SEQUENCE [LARGE SCALE GENOMIC DNA]</scope>
    <source>
        <strain evidence="2 3">PYCC6329</strain>
    </source>
</reference>
<dbReference type="Proteomes" id="UP001358614">
    <property type="component" value="Chromosome 3"/>
</dbReference>
<protein>
    <recommendedName>
        <fullName evidence="4">ASX DEUBAD domain-containing protein</fullName>
    </recommendedName>
</protein>
<feature type="compositionally biased region" description="Low complexity" evidence="1">
    <location>
        <begin position="15"/>
        <end position="30"/>
    </location>
</feature>
<gene>
    <name evidence="2" type="ORF">V865_007978</name>
</gene>
<proteinExistence type="predicted"/>
<feature type="region of interest" description="Disordered" evidence="1">
    <location>
        <begin position="1"/>
        <end position="56"/>
    </location>
</feature>
<sequence>MRKLKRIFKSNDNGSSSRSSTVGSSIASSSRQSTFSQIRSISGQPPSYSSLGSRTPTLSQEQIKDLYPYPIFAADHHTEAIDVRTIDLMAPPKSGHWHHAGDSTHPMDTDSVNNSEVPPFNFYELKGSMKEYTDSHIQIAKDLMPRFRTEAEKMWQPDPSSVNPPLTKDERTIKWKEMLDTYASACKQICDANPDVTWRKQKALGHWLAFAVDEKPLDMVSDTDAKSGSATATPQKFDIESATALNHLLRDMNSPEDLEAFLQDPSSRLEDSLIREWTGLKGRFPNIEHSKDPEARKTLSSFEERKILLHKLLSENE</sequence>
<evidence type="ECO:0000313" key="2">
    <source>
        <dbReference type="EMBL" id="WWD09850.1"/>
    </source>
</evidence>
<accession>A0AAX4KWA1</accession>
<feature type="compositionally biased region" description="Polar residues" evidence="1">
    <location>
        <begin position="31"/>
        <end position="56"/>
    </location>
</feature>
<evidence type="ECO:0000256" key="1">
    <source>
        <dbReference type="SAM" id="MobiDB-lite"/>
    </source>
</evidence>
<dbReference type="KEGG" id="ker:91106779"/>
<evidence type="ECO:0008006" key="4">
    <source>
        <dbReference type="Google" id="ProtNLM"/>
    </source>
</evidence>
<keyword evidence="3" id="KW-1185">Reference proteome</keyword>
<dbReference type="GeneID" id="91106779"/>